<proteinExistence type="predicted"/>
<dbReference type="InterPro" id="IPR036691">
    <property type="entry name" value="Endo/exonu/phosph_ase_sf"/>
</dbReference>
<protein>
    <submittedName>
        <fullName evidence="1">Uncharacterized protein</fullName>
    </submittedName>
</protein>
<dbReference type="PANTHER" id="PTHR33395:SF22">
    <property type="entry name" value="REVERSE TRANSCRIPTASE DOMAIN-CONTAINING PROTEIN"/>
    <property type="match status" value="1"/>
</dbReference>
<comment type="caution">
    <text evidence="1">The sequence shown here is derived from an EMBL/GenBank/DDBJ whole genome shotgun (WGS) entry which is preliminary data.</text>
</comment>
<evidence type="ECO:0000313" key="2">
    <source>
        <dbReference type="Proteomes" id="UP001623348"/>
    </source>
</evidence>
<reference evidence="1 2" key="1">
    <citation type="submission" date="2024-06" db="EMBL/GenBank/DDBJ databases">
        <title>The draft genome of Grus japonensis, version 3.</title>
        <authorList>
            <person name="Nabeshima K."/>
            <person name="Suzuki S."/>
            <person name="Onuma M."/>
        </authorList>
    </citation>
    <scope>NUCLEOTIDE SEQUENCE [LARGE SCALE GENOMIC DNA]</scope>
    <source>
        <strain evidence="1 2">451A</strain>
    </source>
</reference>
<accession>A0ABC9VYQ6</accession>
<keyword evidence="2" id="KW-1185">Reference proteome</keyword>
<dbReference type="Gene3D" id="3.60.10.10">
    <property type="entry name" value="Endonuclease/exonuclease/phosphatase"/>
    <property type="match status" value="1"/>
</dbReference>
<dbReference type="SUPFAM" id="SSF56219">
    <property type="entry name" value="DNase I-like"/>
    <property type="match status" value="1"/>
</dbReference>
<sequence length="248" mass="27937">MDIHATADTRAIDESETTESKVGIRASPLSKVAGSVAQLKCIYSDARSMGNKQEKLEAIVQEENYGTVAIRETWRDDSHNWAAAVDGYKLLRRDRQGRRGGGVSLYVRECLDCLELNDGDDRVECLQARIRGKANKADIMVGLCYRPPNQDEEANVKFYKQRGQVSQLLALVLIGDFNLPEVCWKYSRKDVVRLCREKIRRAKAWLELNLASAIEDKKNIFINTLATEGGLKRISILFLEVEGNSEKA</sequence>
<dbReference type="AlphaFoldDB" id="A0ABC9VYQ6"/>
<evidence type="ECO:0000313" key="1">
    <source>
        <dbReference type="EMBL" id="GAB0178011.1"/>
    </source>
</evidence>
<dbReference type="EMBL" id="BAAFJT010000001">
    <property type="protein sequence ID" value="GAB0178011.1"/>
    <property type="molecule type" value="Genomic_DNA"/>
</dbReference>
<dbReference type="Proteomes" id="UP001623348">
    <property type="component" value="Unassembled WGS sequence"/>
</dbReference>
<dbReference type="PANTHER" id="PTHR33395">
    <property type="entry name" value="TRANSCRIPTASE, PUTATIVE-RELATED-RELATED"/>
    <property type="match status" value="1"/>
</dbReference>
<name>A0ABC9VYQ6_GRUJA</name>
<organism evidence="1 2">
    <name type="scientific">Grus japonensis</name>
    <name type="common">Japanese crane</name>
    <name type="synonym">Red-crowned crane</name>
    <dbReference type="NCBI Taxonomy" id="30415"/>
    <lineage>
        <taxon>Eukaryota</taxon>
        <taxon>Metazoa</taxon>
        <taxon>Chordata</taxon>
        <taxon>Craniata</taxon>
        <taxon>Vertebrata</taxon>
        <taxon>Euteleostomi</taxon>
        <taxon>Archelosauria</taxon>
        <taxon>Archosauria</taxon>
        <taxon>Dinosauria</taxon>
        <taxon>Saurischia</taxon>
        <taxon>Theropoda</taxon>
        <taxon>Coelurosauria</taxon>
        <taxon>Aves</taxon>
        <taxon>Neognathae</taxon>
        <taxon>Neoaves</taxon>
        <taxon>Gruiformes</taxon>
        <taxon>Gruidae</taxon>
        <taxon>Grus</taxon>
    </lineage>
</organism>
<gene>
    <name evidence="1" type="ORF">GRJ2_000266400</name>
</gene>